<sequence>MLTFPFLSLPFVSSSLFSLLSSLFSLFSSHTYFLPPSLPSSAIHILLSSFTIHILFSFTISHHLLSSAYKPTHMLSLRRALLALSIAIPCLSSIHAQEAPTPVGAMAFARVGNYFFVHSGSTYNDDLVQQFYALDLTKTWPANQPIWISLPPGPYNGYHTAGYSSDNKTFFTFGQDTGASAKMLPGYWLFSYDIATKTWTSNNPKELGDPSRRDIFAVTNPSSNQIYIIGGDAGLAGEEHSNAFNTYDVSTGKLTEIMTPSTGPQNAYTYAAVWVSHLSLMMMVGGQIGSALSQTLWMYNPKTGGWSTQSSTGPFDHQRFSHCAASNADGSLVAVFGGYLGKNAKVGDPNAYILNTATWTWTTVPYSGRGRGLCACTIVDDTFIVWGGFYDNPSSPNGLPSAAESTLLLSLSTQKWLSTYTPSPALAQSSSNPPPWGNGGNGDSNPNNSTDGNKNKSTDDAKGGFPAGAIGGIAAAAVIILIVGAFLFHRRNKKKQHGRKSNVPDYEFTKAEEGEGSTRGKPSLDGPPQRPAPPPGNLSPALYDFDSPPANNLEVRLSQQQQLLQQQQQLIQLQEQQLYLQQLQEQFRHSPEEAYAAQQQYLHSIQTSPQLSHMSEARPSVEGGYNSGYSSYSTPSAVPLLSVQDPSSVQGSISPYQQQPQLSPVFSDASNVYYPPPPLPLNQQQQQSYSPSQLGQTYPYKVPADGSALVQPNSPTRSDYHDTFGMKHMSIISDSSSTKNRRVSAPQGAYVVPSSPGLDGNVPHTIPE</sequence>
<keyword evidence="7" id="KW-1185">Reference proteome</keyword>
<dbReference type="InterPro" id="IPR015915">
    <property type="entry name" value="Kelch-typ_b-propeller"/>
</dbReference>
<reference evidence="6 7" key="1">
    <citation type="submission" date="2016-07" db="EMBL/GenBank/DDBJ databases">
        <title>Pervasive Adenine N6-methylation of Active Genes in Fungi.</title>
        <authorList>
            <consortium name="DOE Joint Genome Institute"/>
            <person name="Mondo S.J."/>
            <person name="Dannebaum R.O."/>
            <person name="Kuo R.C."/>
            <person name="Labutti K."/>
            <person name="Haridas S."/>
            <person name="Kuo A."/>
            <person name="Salamov A."/>
            <person name="Ahrendt S.R."/>
            <person name="Lipzen A."/>
            <person name="Sullivan W."/>
            <person name="Andreopoulos W.B."/>
            <person name="Clum A."/>
            <person name="Lindquist E."/>
            <person name="Daum C."/>
            <person name="Ramamoorthy G.K."/>
            <person name="Gryganskyi A."/>
            <person name="Culley D."/>
            <person name="Magnuson J.K."/>
            <person name="James T.Y."/>
            <person name="O'Malley M.A."/>
            <person name="Stajich J.E."/>
            <person name="Spatafora J.W."/>
            <person name="Visel A."/>
            <person name="Grigoriev I.V."/>
        </authorList>
    </citation>
    <scope>NUCLEOTIDE SEQUENCE [LARGE SCALE GENOMIC DNA]</scope>
    <source>
        <strain evidence="6 7">NRRL 3116</strain>
    </source>
</reference>
<feature type="region of interest" description="Disordered" evidence="4">
    <location>
        <begin position="608"/>
        <end position="628"/>
    </location>
</feature>
<feature type="transmembrane region" description="Helical" evidence="5">
    <location>
        <begin position="465"/>
        <end position="488"/>
    </location>
</feature>
<dbReference type="GeneID" id="33572099"/>
<feature type="region of interest" description="Disordered" evidence="4">
    <location>
        <begin position="733"/>
        <end position="768"/>
    </location>
</feature>
<feature type="coiled-coil region" evidence="3">
    <location>
        <begin position="550"/>
        <end position="577"/>
    </location>
</feature>
<dbReference type="SUPFAM" id="SSF50965">
    <property type="entry name" value="Galactose oxidase, central domain"/>
    <property type="match status" value="1"/>
</dbReference>
<dbReference type="STRING" id="64571.A0A1Y2GJ92"/>
<evidence type="ECO:0008006" key="8">
    <source>
        <dbReference type="Google" id="ProtNLM"/>
    </source>
</evidence>
<accession>A0A1Y2GJ92</accession>
<evidence type="ECO:0000313" key="7">
    <source>
        <dbReference type="Proteomes" id="UP000193648"/>
    </source>
</evidence>
<feature type="region of interest" description="Disordered" evidence="4">
    <location>
        <begin position="493"/>
        <end position="550"/>
    </location>
</feature>
<dbReference type="RefSeq" id="XP_021880131.1">
    <property type="nucleotide sequence ID" value="XM_022030257.1"/>
</dbReference>
<dbReference type="InParanoid" id="A0A1Y2GJ92"/>
<evidence type="ECO:0000256" key="3">
    <source>
        <dbReference type="SAM" id="Coils"/>
    </source>
</evidence>
<evidence type="ECO:0000313" key="6">
    <source>
        <dbReference type="EMBL" id="ORZ12512.1"/>
    </source>
</evidence>
<dbReference type="PANTHER" id="PTHR46093:SF18">
    <property type="entry name" value="FIBRONECTIN TYPE-III DOMAIN-CONTAINING PROTEIN"/>
    <property type="match status" value="1"/>
</dbReference>
<evidence type="ECO:0000256" key="1">
    <source>
        <dbReference type="ARBA" id="ARBA00022441"/>
    </source>
</evidence>
<feature type="compositionally biased region" description="Basic and acidic residues" evidence="4">
    <location>
        <begin position="507"/>
        <end position="518"/>
    </location>
</feature>
<feature type="compositionally biased region" description="Low complexity" evidence="4">
    <location>
        <begin position="681"/>
        <end position="694"/>
    </location>
</feature>
<dbReference type="OrthoDB" id="10251809at2759"/>
<dbReference type="Gene3D" id="2.120.10.80">
    <property type="entry name" value="Kelch-type beta propeller"/>
    <property type="match status" value="2"/>
</dbReference>
<evidence type="ECO:0000256" key="4">
    <source>
        <dbReference type="SAM" id="MobiDB-lite"/>
    </source>
</evidence>
<dbReference type="InterPro" id="IPR011043">
    <property type="entry name" value="Gal_Oxase/kelch_b-propeller"/>
</dbReference>
<comment type="caution">
    <text evidence="6">The sequence shown here is derived from an EMBL/GenBank/DDBJ whole genome shotgun (WGS) entry which is preliminary data.</text>
</comment>
<organism evidence="6 7">
    <name type="scientific">Lobosporangium transversale</name>
    <dbReference type="NCBI Taxonomy" id="64571"/>
    <lineage>
        <taxon>Eukaryota</taxon>
        <taxon>Fungi</taxon>
        <taxon>Fungi incertae sedis</taxon>
        <taxon>Mucoromycota</taxon>
        <taxon>Mortierellomycotina</taxon>
        <taxon>Mortierellomycetes</taxon>
        <taxon>Mortierellales</taxon>
        <taxon>Mortierellaceae</taxon>
        <taxon>Lobosporangium</taxon>
    </lineage>
</organism>
<feature type="compositionally biased region" description="Pro residues" evidence="4">
    <location>
        <begin position="528"/>
        <end position="537"/>
    </location>
</feature>
<feature type="region of interest" description="Disordered" evidence="4">
    <location>
        <begin position="675"/>
        <end position="695"/>
    </location>
</feature>
<feature type="compositionally biased region" description="Low complexity" evidence="4">
    <location>
        <begin position="443"/>
        <end position="452"/>
    </location>
</feature>
<gene>
    <name evidence="6" type="ORF">BCR41DRAFT_423152</name>
</gene>
<dbReference type="PANTHER" id="PTHR46093">
    <property type="entry name" value="ACYL-COA-BINDING DOMAIN-CONTAINING PROTEIN 5"/>
    <property type="match status" value="1"/>
</dbReference>
<dbReference type="EMBL" id="MCFF01000025">
    <property type="protein sequence ID" value="ORZ12512.1"/>
    <property type="molecule type" value="Genomic_DNA"/>
</dbReference>
<feature type="transmembrane region" description="Helical" evidence="5">
    <location>
        <begin position="42"/>
        <end position="65"/>
    </location>
</feature>
<dbReference type="AlphaFoldDB" id="A0A1Y2GJ92"/>
<evidence type="ECO:0000256" key="2">
    <source>
        <dbReference type="ARBA" id="ARBA00022737"/>
    </source>
</evidence>
<feature type="region of interest" description="Disordered" evidence="4">
    <location>
        <begin position="422"/>
        <end position="460"/>
    </location>
</feature>
<dbReference type="Proteomes" id="UP000193648">
    <property type="component" value="Unassembled WGS sequence"/>
</dbReference>
<keyword evidence="5" id="KW-0472">Membrane</keyword>
<dbReference type="Pfam" id="PF24681">
    <property type="entry name" value="Kelch_KLHDC2_KLHL20_DRC7"/>
    <property type="match status" value="1"/>
</dbReference>
<keyword evidence="1" id="KW-0880">Kelch repeat</keyword>
<name>A0A1Y2GJ92_9FUNG</name>
<keyword evidence="2" id="KW-0677">Repeat</keyword>
<protein>
    <recommendedName>
        <fullName evidence="8">Galactose oxidase</fullName>
    </recommendedName>
</protein>
<keyword evidence="5" id="KW-1133">Transmembrane helix</keyword>
<keyword evidence="3" id="KW-0175">Coiled coil</keyword>
<keyword evidence="5" id="KW-0812">Transmembrane</keyword>
<evidence type="ECO:0000256" key="5">
    <source>
        <dbReference type="SAM" id="Phobius"/>
    </source>
</evidence>
<proteinExistence type="predicted"/>